<protein>
    <submittedName>
        <fullName evidence="1">Uncharacterized protein</fullName>
    </submittedName>
</protein>
<proteinExistence type="predicted"/>
<evidence type="ECO:0000313" key="1">
    <source>
        <dbReference type="EMBL" id="GIY47876.1"/>
    </source>
</evidence>
<sequence>MCTNYPPTDGVLEQTERYRIWVSYDRKDSQSVKMHAYATIAIESSCPYRRFIPSPHRQWTTIYGVHNVMPGRQLCKENKINIAFTQTDL</sequence>
<comment type="caution">
    <text evidence="1">The sequence shown here is derived from an EMBL/GenBank/DDBJ whole genome shotgun (WGS) entry which is preliminary data.</text>
</comment>
<name>A0AAV4TQZ9_CAEEX</name>
<reference evidence="1 2" key="1">
    <citation type="submission" date="2021-06" db="EMBL/GenBank/DDBJ databases">
        <title>Caerostris extrusa draft genome.</title>
        <authorList>
            <person name="Kono N."/>
            <person name="Arakawa K."/>
        </authorList>
    </citation>
    <scope>NUCLEOTIDE SEQUENCE [LARGE SCALE GENOMIC DNA]</scope>
</reference>
<dbReference type="Proteomes" id="UP001054945">
    <property type="component" value="Unassembled WGS sequence"/>
</dbReference>
<gene>
    <name evidence="1" type="ORF">CEXT_255601</name>
</gene>
<keyword evidence="2" id="KW-1185">Reference proteome</keyword>
<dbReference type="EMBL" id="BPLR01011641">
    <property type="protein sequence ID" value="GIY47876.1"/>
    <property type="molecule type" value="Genomic_DNA"/>
</dbReference>
<organism evidence="1 2">
    <name type="scientific">Caerostris extrusa</name>
    <name type="common">Bark spider</name>
    <name type="synonym">Caerostris bankana</name>
    <dbReference type="NCBI Taxonomy" id="172846"/>
    <lineage>
        <taxon>Eukaryota</taxon>
        <taxon>Metazoa</taxon>
        <taxon>Ecdysozoa</taxon>
        <taxon>Arthropoda</taxon>
        <taxon>Chelicerata</taxon>
        <taxon>Arachnida</taxon>
        <taxon>Araneae</taxon>
        <taxon>Araneomorphae</taxon>
        <taxon>Entelegynae</taxon>
        <taxon>Araneoidea</taxon>
        <taxon>Araneidae</taxon>
        <taxon>Caerostris</taxon>
    </lineage>
</organism>
<evidence type="ECO:0000313" key="2">
    <source>
        <dbReference type="Proteomes" id="UP001054945"/>
    </source>
</evidence>
<dbReference type="AlphaFoldDB" id="A0AAV4TQZ9"/>
<accession>A0AAV4TQZ9</accession>